<dbReference type="SUPFAM" id="SSF68906">
    <property type="entry name" value="SAP domain"/>
    <property type="match status" value="1"/>
</dbReference>
<feature type="compositionally biased region" description="Basic and acidic residues" evidence="2">
    <location>
        <begin position="317"/>
        <end position="331"/>
    </location>
</feature>
<dbReference type="InterPro" id="IPR011992">
    <property type="entry name" value="EF-hand-dom_pair"/>
</dbReference>
<dbReference type="InterPro" id="IPR003034">
    <property type="entry name" value="SAP_dom"/>
</dbReference>
<dbReference type="Pfam" id="PF19256">
    <property type="entry name" value="LAIKA"/>
    <property type="match status" value="1"/>
</dbReference>
<reference evidence="5" key="1">
    <citation type="submission" date="2022-11" db="UniProtKB">
        <authorList>
            <consortium name="WormBaseParasite"/>
        </authorList>
    </citation>
    <scope>IDENTIFICATION</scope>
</reference>
<evidence type="ECO:0000256" key="2">
    <source>
        <dbReference type="SAM" id="MobiDB-lite"/>
    </source>
</evidence>
<dbReference type="GO" id="GO:0005634">
    <property type="term" value="C:nucleus"/>
    <property type="evidence" value="ECO:0007669"/>
    <property type="project" value="TreeGrafter"/>
</dbReference>
<protein>
    <submittedName>
        <fullName evidence="5">SAP domain-containing protein</fullName>
    </submittedName>
</protein>
<dbReference type="InterPro" id="IPR025224">
    <property type="entry name" value="CCAR1/CCAR2"/>
</dbReference>
<feature type="compositionally biased region" description="Acidic residues" evidence="2">
    <location>
        <begin position="653"/>
        <end position="666"/>
    </location>
</feature>
<dbReference type="InterPro" id="IPR045353">
    <property type="entry name" value="LAIKA"/>
</dbReference>
<dbReference type="SMART" id="SM00513">
    <property type="entry name" value="SAP"/>
    <property type="match status" value="1"/>
</dbReference>
<evidence type="ECO:0000313" key="5">
    <source>
        <dbReference type="WBParaSite" id="jg22119"/>
    </source>
</evidence>
<sequence>MPSPEAFAVIEQGLKDQLAAKLAAIDAEQFPMEPAENANGAANAAAGETAATANTTANESGVSEEANTEDPTGDKATEANTGKAADASGVAKKTCWSQLNVKTMKVAELREELDARGIDSKGVKNTLCQRLQEALDKERLRMEPAEAAKPAEQADVIVIKQEQMDVTEKPAEELELVEKVDDAAAAEKAEKELKELEKAKEKFEKEKKERKAALERHYASVPTEPTVLVYPSKTAKGGKFDCKCSTLSSLLQYSLEDNKEASFEVFLFAEALREAIDRSKAFLVYHALDSALSKEDERKRRDDALNSETIIVVNEPVKEHSSENGRAEKVSNGDVPMDTDATDKPAADKPVVAKQEVVDDEDIVIIAEKKVAPADPRTAYKAYVNDMDTFSAFAHFDENVCGYIENPDVEEILFTLGIDFSRGDMQRLIKKLSSKERINYRNLTDKWLDKEGNVKYVPTPGPEAKSLAELAAGHTLRPDEAGKERSQEPALGSTPDVTDTGVVFYKGSVLNIAQTMELQRVMETERDASLLKSEQVEFQLKSTKEQRDYLDKKKKRLEEDLDRYKKKLHDAEKTVKNSQEDTILMKTSLEDCKRFGERIVNIVDRLFPPPKKEEKKKDDKSKDESKSEKSGEQSKDPQNAETTTTGDNSEICEIIDDVEMQPEEASEQAVPEQQPNPEPEAETVVPNGEVVSTATEPVADQEDKQATEQTSAAPATTTPAAAASQ</sequence>
<proteinExistence type="predicted"/>
<dbReference type="PANTHER" id="PTHR14304:SF11">
    <property type="entry name" value="SAP DOMAIN-CONTAINING PROTEIN"/>
    <property type="match status" value="1"/>
</dbReference>
<name>A0A915DQP5_9BILA</name>
<feature type="region of interest" description="Disordered" evidence="2">
    <location>
        <begin position="609"/>
        <end position="725"/>
    </location>
</feature>
<accession>A0A915DQP5</accession>
<feature type="coiled-coil region" evidence="1">
    <location>
        <begin position="179"/>
        <end position="216"/>
    </location>
</feature>
<feature type="compositionally biased region" description="Basic and acidic residues" evidence="2">
    <location>
        <begin position="610"/>
        <end position="635"/>
    </location>
</feature>
<dbReference type="PROSITE" id="PS50800">
    <property type="entry name" value="SAP"/>
    <property type="match status" value="1"/>
</dbReference>
<keyword evidence="1" id="KW-0175">Coiled coil</keyword>
<dbReference type="Pfam" id="PF02037">
    <property type="entry name" value="SAP"/>
    <property type="match status" value="1"/>
</dbReference>
<dbReference type="AlphaFoldDB" id="A0A915DQP5"/>
<feature type="coiled-coil region" evidence="1">
    <location>
        <begin position="540"/>
        <end position="581"/>
    </location>
</feature>
<feature type="compositionally biased region" description="Low complexity" evidence="2">
    <location>
        <begin position="707"/>
        <end position="725"/>
    </location>
</feature>
<dbReference type="PANTHER" id="PTHR14304">
    <property type="entry name" value="CELL DIVISION CYCLE AND APOPTOSIS REGULATOR PROTEIN"/>
    <property type="match status" value="1"/>
</dbReference>
<feature type="domain" description="SAP" evidence="3">
    <location>
        <begin position="101"/>
        <end position="135"/>
    </location>
</feature>
<organism evidence="4 5">
    <name type="scientific">Ditylenchus dipsaci</name>
    <dbReference type="NCBI Taxonomy" id="166011"/>
    <lineage>
        <taxon>Eukaryota</taxon>
        <taxon>Metazoa</taxon>
        <taxon>Ecdysozoa</taxon>
        <taxon>Nematoda</taxon>
        <taxon>Chromadorea</taxon>
        <taxon>Rhabditida</taxon>
        <taxon>Tylenchina</taxon>
        <taxon>Tylenchomorpha</taxon>
        <taxon>Sphaerularioidea</taxon>
        <taxon>Anguinidae</taxon>
        <taxon>Anguininae</taxon>
        <taxon>Ditylenchus</taxon>
    </lineage>
</organism>
<evidence type="ECO:0000259" key="3">
    <source>
        <dbReference type="PROSITE" id="PS50800"/>
    </source>
</evidence>
<dbReference type="SUPFAM" id="SSF47473">
    <property type="entry name" value="EF-hand"/>
    <property type="match status" value="1"/>
</dbReference>
<dbReference type="Proteomes" id="UP000887574">
    <property type="component" value="Unplaced"/>
</dbReference>
<feature type="region of interest" description="Disordered" evidence="2">
    <location>
        <begin position="317"/>
        <end position="350"/>
    </location>
</feature>
<evidence type="ECO:0000313" key="4">
    <source>
        <dbReference type="Proteomes" id="UP000887574"/>
    </source>
</evidence>
<evidence type="ECO:0000256" key="1">
    <source>
        <dbReference type="SAM" id="Coils"/>
    </source>
</evidence>
<dbReference type="Gene3D" id="1.10.720.30">
    <property type="entry name" value="SAP domain"/>
    <property type="match status" value="1"/>
</dbReference>
<dbReference type="WBParaSite" id="jg22119">
    <property type="protein sequence ID" value="jg22119"/>
    <property type="gene ID" value="jg22119"/>
</dbReference>
<feature type="compositionally biased region" description="Polar residues" evidence="2">
    <location>
        <begin position="637"/>
        <end position="648"/>
    </location>
</feature>
<feature type="region of interest" description="Disordered" evidence="2">
    <location>
        <begin position="33"/>
        <end position="89"/>
    </location>
</feature>
<dbReference type="Gene3D" id="1.10.238.10">
    <property type="entry name" value="EF-hand"/>
    <property type="match status" value="1"/>
</dbReference>
<dbReference type="GO" id="GO:0006355">
    <property type="term" value="P:regulation of DNA-templated transcription"/>
    <property type="evidence" value="ECO:0007669"/>
    <property type="project" value="InterPro"/>
</dbReference>
<keyword evidence="4" id="KW-1185">Reference proteome</keyword>
<feature type="compositionally biased region" description="Low complexity" evidence="2">
    <location>
        <begin position="35"/>
        <end position="59"/>
    </location>
</feature>
<dbReference type="InterPro" id="IPR036361">
    <property type="entry name" value="SAP_dom_sf"/>
</dbReference>